<keyword evidence="3" id="KW-1185">Reference proteome</keyword>
<dbReference type="PANTHER" id="PTHR35871">
    <property type="entry name" value="EXPRESSED PROTEIN"/>
    <property type="match status" value="1"/>
</dbReference>
<evidence type="ECO:0008006" key="4">
    <source>
        <dbReference type="Google" id="ProtNLM"/>
    </source>
</evidence>
<evidence type="ECO:0000256" key="1">
    <source>
        <dbReference type="SAM" id="SignalP"/>
    </source>
</evidence>
<feature type="chain" id="PRO_5018075135" description="Tc1-like transposase DDE domain-containing protein" evidence="1">
    <location>
        <begin position="32"/>
        <end position="244"/>
    </location>
</feature>
<organism evidence="2 3">
    <name type="scientific">Choiromyces venosus 120613-1</name>
    <dbReference type="NCBI Taxonomy" id="1336337"/>
    <lineage>
        <taxon>Eukaryota</taxon>
        <taxon>Fungi</taxon>
        <taxon>Dikarya</taxon>
        <taxon>Ascomycota</taxon>
        <taxon>Pezizomycotina</taxon>
        <taxon>Pezizomycetes</taxon>
        <taxon>Pezizales</taxon>
        <taxon>Tuberaceae</taxon>
        <taxon>Choiromyces</taxon>
    </lineage>
</organism>
<keyword evidence="1" id="KW-0732">Signal</keyword>
<dbReference type="Gene3D" id="3.30.420.10">
    <property type="entry name" value="Ribonuclease H-like superfamily/Ribonuclease H"/>
    <property type="match status" value="1"/>
</dbReference>
<dbReference type="InterPro" id="IPR036397">
    <property type="entry name" value="RNaseH_sf"/>
</dbReference>
<dbReference type="AlphaFoldDB" id="A0A3N4J0E0"/>
<dbReference type="EMBL" id="ML120486">
    <property type="protein sequence ID" value="RPA91852.1"/>
    <property type="molecule type" value="Genomic_DNA"/>
</dbReference>
<dbReference type="PANTHER" id="PTHR35871:SF1">
    <property type="entry name" value="CXC1-LIKE CYSTEINE CLUSTER ASSOCIATED WITH KDZ TRANSPOSASES DOMAIN-CONTAINING PROTEIN"/>
    <property type="match status" value="1"/>
</dbReference>
<dbReference type="OrthoDB" id="5401962at2759"/>
<dbReference type="Proteomes" id="UP000276215">
    <property type="component" value="Unassembled WGS sequence"/>
</dbReference>
<evidence type="ECO:0000313" key="3">
    <source>
        <dbReference type="Proteomes" id="UP000276215"/>
    </source>
</evidence>
<feature type="signal peptide" evidence="1">
    <location>
        <begin position="1"/>
        <end position="31"/>
    </location>
</feature>
<protein>
    <recommendedName>
        <fullName evidence="4">Tc1-like transposase DDE domain-containing protein</fullName>
    </recommendedName>
</protein>
<evidence type="ECO:0000313" key="2">
    <source>
        <dbReference type="EMBL" id="RPA91852.1"/>
    </source>
</evidence>
<reference evidence="2 3" key="1">
    <citation type="journal article" date="2018" name="Nat. Ecol. Evol.">
        <title>Pezizomycetes genomes reveal the molecular basis of ectomycorrhizal truffle lifestyle.</title>
        <authorList>
            <person name="Murat C."/>
            <person name="Payen T."/>
            <person name="Noel B."/>
            <person name="Kuo A."/>
            <person name="Morin E."/>
            <person name="Chen J."/>
            <person name="Kohler A."/>
            <person name="Krizsan K."/>
            <person name="Balestrini R."/>
            <person name="Da Silva C."/>
            <person name="Montanini B."/>
            <person name="Hainaut M."/>
            <person name="Levati E."/>
            <person name="Barry K.W."/>
            <person name="Belfiori B."/>
            <person name="Cichocki N."/>
            <person name="Clum A."/>
            <person name="Dockter R.B."/>
            <person name="Fauchery L."/>
            <person name="Guy J."/>
            <person name="Iotti M."/>
            <person name="Le Tacon F."/>
            <person name="Lindquist E.A."/>
            <person name="Lipzen A."/>
            <person name="Malagnac F."/>
            <person name="Mello A."/>
            <person name="Molinier V."/>
            <person name="Miyauchi S."/>
            <person name="Poulain J."/>
            <person name="Riccioni C."/>
            <person name="Rubini A."/>
            <person name="Sitrit Y."/>
            <person name="Splivallo R."/>
            <person name="Traeger S."/>
            <person name="Wang M."/>
            <person name="Zifcakova L."/>
            <person name="Wipf D."/>
            <person name="Zambonelli A."/>
            <person name="Paolocci F."/>
            <person name="Nowrousian M."/>
            <person name="Ottonello S."/>
            <person name="Baldrian P."/>
            <person name="Spatafora J.W."/>
            <person name="Henrissat B."/>
            <person name="Nagy L.G."/>
            <person name="Aury J.M."/>
            <person name="Wincker P."/>
            <person name="Grigoriev I.V."/>
            <person name="Bonfante P."/>
            <person name="Martin F.M."/>
        </authorList>
    </citation>
    <scope>NUCLEOTIDE SEQUENCE [LARGE SCALE GENOMIC DNA]</scope>
    <source>
        <strain evidence="2 3">120613-1</strain>
    </source>
</reference>
<dbReference type="STRING" id="1336337.A0A3N4J0E0"/>
<proteinExistence type="predicted"/>
<dbReference type="GO" id="GO:0003676">
    <property type="term" value="F:nucleic acid binding"/>
    <property type="evidence" value="ECO:0007669"/>
    <property type="project" value="InterPro"/>
</dbReference>
<name>A0A3N4J0E0_9PEZI</name>
<sequence length="244" mass="28145">MPLRKKGTGVGIMILCFITSRLLLRVPEIYSEDYLRSNNLSHCAQESIEFGGDCWWNTEKMLNQIISQAIPIFNLSFPGCQALFLFDNSKIHDSLPPNALQVYHMNLNPGGEAPIMRDTWFTDHTGNRVFQATNYHDLLHIAAMYRAKPKGLKVILPERGLWHDGLQLRCGSSQKGCKLDTLGGCCARGLLSIQADFRAQKSRLEKVIEEAGHRTLFYPKFHCELNWIEYFWRVAKWYMRKHCH</sequence>
<gene>
    <name evidence="2" type="ORF">L873DRAFT_1866135</name>
</gene>
<accession>A0A3N4J0E0</accession>